<accession>A0ABZ3C5X0</accession>
<feature type="domain" description="Peptidase M16 N-terminal" evidence="7">
    <location>
        <begin position="22"/>
        <end position="146"/>
    </location>
</feature>
<evidence type="ECO:0000256" key="3">
    <source>
        <dbReference type="ARBA" id="ARBA00022801"/>
    </source>
</evidence>
<evidence type="ECO:0000256" key="6">
    <source>
        <dbReference type="SAM" id="MobiDB-lite"/>
    </source>
</evidence>
<comment type="similarity">
    <text evidence="1">Belongs to the peptidase M16 family.</text>
</comment>
<dbReference type="InterPro" id="IPR011765">
    <property type="entry name" value="Pept_M16_N"/>
</dbReference>
<keyword evidence="10" id="KW-1185">Reference proteome</keyword>
<keyword evidence="2" id="KW-0645">Protease</keyword>
<dbReference type="InterPro" id="IPR007863">
    <property type="entry name" value="Peptidase_M16_C"/>
</dbReference>
<dbReference type="Gene3D" id="3.30.830.10">
    <property type="entry name" value="Metalloenzyme, LuxS/M16 peptidase-like"/>
    <property type="match status" value="2"/>
</dbReference>
<organism evidence="9 10">
    <name type="scientific">Propioniciclava soli</name>
    <dbReference type="NCBI Taxonomy" id="2775081"/>
    <lineage>
        <taxon>Bacteria</taxon>
        <taxon>Bacillati</taxon>
        <taxon>Actinomycetota</taxon>
        <taxon>Actinomycetes</taxon>
        <taxon>Propionibacteriales</taxon>
        <taxon>Propionibacteriaceae</taxon>
        <taxon>Propioniciclava</taxon>
    </lineage>
</organism>
<feature type="region of interest" description="Disordered" evidence="6">
    <location>
        <begin position="225"/>
        <end position="244"/>
    </location>
</feature>
<sequence>MTVPARLGYPIHTATLPNGLRVVVSPDHATPVVAVNLWYDVGSRDEEAGSTGLAHLFEHVMFQGSERVASGEHLNLLQTAGATCNATTWFDRTNYFETVPTGVLDLALWLEADRMGRLLPALTQENLDNQRDVVKEEKRQRYDNAPYGDLIERLLALSFPPDHPYAHPVIGSMDDLDAASLEDAHAFFTRWYAPGNAVLTLVGDIKPADGIARARACFGDVPARPLPPRRRAEPLPPHSGVPRATTVAPVPASTLYVAWRTPALGSRTSDAVELALEVLGGSDTSRLHRRLVRTDATCSAAGSGVIGLARGNSLGFALARALEGADLATIEASFCDEVDRLCDEGPSEAELARVRVQYERAWLAECCRVEARADLISASMLQFDDPDRINRRLADIASLGPDEVRDAARAHLASSQRAVLEYHRGALGGGS</sequence>
<dbReference type="SUPFAM" id="SSF63411">
    <property type="entry name" value="LuxS/MPP-like metallohydrolase"/>
    <property type="match status" value="2"/>
</dbReference>
<feature type="domain" description="Peptidase M16 C-terminal" evidence="8">
    <location>
        <begin position="180"/>
        <end position="355"/>
    </location>
</feature>
<dbReference type="Pfam" id="PF00675">
    <property type="entry name" value="Peptidase_M16"/>
    <property type="match status" value="1"/>
</dbReference>
<dbReference type="Pfam" id="PF05193">
    <property type="entry name" value="Peptidase_M16_C"/>
    <property type="match status" value="1"/>
</dbReference>
<evidence type="ECO:0000256" key="5">
    <source>
        <dbReference type="ARBA" id="ARBA00023049"/>
    </source>
</evidence>
<dbReference type="InterPro" id="IPR050626">
    <property type="entry name" value="Peptidase_M16"/>
</dbReference>
<dbReference type="InterPro" id="IPR011249">
    <property type="entry name" value="Metalloenz_LuxS/M16"/>
</dbReference>
<dbReference type="EMBL" id="CP115965">
    <property type="protein sequence ID" value="WZW97202.1"/>
    <property type="molecule type" value="Genomic_DNA"/>
</dbReference>
<reference evidence="9 10" key="1">
    <citation type="journal article" date="2023" name="Environ Microbiome">
        <title>A coral-associated actinobacterium mitigates coral bleaching under heat stress.</title>
        <authorList>
            <person name="Li J."/>
            <person name="Zou Y."/>
            <person name="Li Q."/>
            <person name="Zhang J."/>
            <person name="Bourne D.G."/>
            <person name="Lyu Y."/>
            <person name="Liu C."/>
            <person name="Zhang S."/>
        </authorList>
    </citation>
    <scope>NUCLEOTIDE SEQUENCE [LARGE SCALE GENOMIC DNA]</scope>
    <source>
        <strain evidence="9 10">SCSIO 13291</strain>
    </source>
</reference>
<keyword evidence="5" id="KW-0482">Metalloprotease</keyword>
<keyword evidence="4" id="KW-0862">Zinc</keyword>
<evidence type="ECO:0000313" key="10">
    <source>
        <dbReference type="Proteomes" id="UP001434337"/>
    </source>
</evidence>
<evidence type="ECO:0000256" key="4">
    <source>
        <dbReference type="ARBA" id="ARBA00022833"/>
    </source>
</evidence>
<name>A0ABZ3C5X0_9ACTN</name>
<gene>
    <name evidence="9" type="ORF">PCC79_09750</name>
</gene>
<protein>
    <submittedName>
        <fullName evidence="9">Pitrilysin family protein</fullName>
    </submittedName>
</protein>
<dbReference type="PANTHER" id="PTHR43690">
    <property type="entry name" value="NARDILYSIN"/>
    <property type="match status" value="1"/>
</dbReference>
<dbReference type="Proteomes" id="UP001434337">
    <property type="component" value="Chromosome"/>
</dbReference>
<evidence type="ECO:0000259" key="7">
    <source>
        <dbReference type="Pfam" id="PF00675"/>
    </source>
</evidence>
<evidence type="ECO:0000256" key="1">
    <source>
        <dbReference type="ARBA" id="ARBA00007261"/>
    </source>
</evidence>
<evidence type="ECO:0000256" key="2">
    <source>
        <dbReference type="ARBA" id="ARBA00022670"/>
    </source>
</evidence>
<dbReference type="RefSeq" id="WP_342371698.1">
    <property type="nucleotide sequence ID" value="NZ_CP115965.1"/>
</dbReference>
<dbReference type="PANTHER" id="PTHR43690:SF17">
    <property type="entry name" value="PROTEIN YHJJ"/>
    <property type="match status" value="1"/>
</dbReference>
<keyword evidence="3" id="KW-0378">Hydrolase</keyword>
<evidence type="ECO:0000313" key="9">
    <source>
        <dbReference type="EMBL" id="WZW97202.1"/>
    </source>
</evidence>
<proteinExistence type="inferred from homology"/>
<evidence type="ECO:0000259" key="8">
    <source>
        <dbReference type="Pfam" id="PF05193"/>
    </source>
</evidence>